<proteinExistence type="predicted"/>
<keyword evidence="1" id="KW-0175">Coiled coil</keyword>
<evidence type="ECO:0000256" key="1">
    <source>
        <dbReference type="SAM" id="Coils"/>
    </source>
</evidence>
<sequence>MLEVTQRVEALAGEKRLQAEREQNQKQLVAATSQTLTERQAAAANLVQQLDQAKEAATQADSTLKH</sequence>
<protein>
    <submittedName>
        <fullName evidence="2">Uncharacterized protein</fullName>
    </submittedName>
</protein>
<gene>
    <name evidence="2" type="ORF">NCTC13645_02284</name>
</gene>
<reference evidence="2 3" key="1">
    <citation type="submission" date="2018-06" db="EMBL/GenBank/DDBJ databases">
        <authorList>
            <consortium name="Pathogen Informatics"/>
            <person name="Doyle S."/>
        </authorList>
    </citation>
    <scope>NUCLEOTIDE SEQUENCE [LARGE SCALE GENOMIC DNA]</scope>
    <source>
        <strain evidence="2 3">NCTC13645</strain>
    </source>
</reference>
<name>A0A380P9G0_WEIVI</name>
<dbReference type="Proteomes" id="UP000254621">
    <property type="component" value="Unassembled WGS sequence"/>
</dbReference>
<accession>A0A380P9G0</accession>
<dbReference type="AlphaFoldDB" id="A0A380P9G0"/>
<evidence type="ECO:0000313" key="3">
    <source>
        <dbReference type="Proteomes" id="UP000254621"/>
    </source>
</evidence>
<organism evidence="2 3">
    <name type="scientific">Weissella viridescens</name>
    <name type="common">Lactobacillus viridescens</name>
    <dbReference type="NCBI Taxonomy" id="1629"/>
    <lineage>
        <taxon>Bacteria</taxon>
        <taxon>Bacillati</taxon>
        <taxon>Bacillota</taxon>
        <taxon>Bacilli</taxon>
        <taxon>Lactobacillales</taxon>
        <taxon>Lactobacillaceae</taxon>
        <taxon>Weissella</taxon>
    </lineage>
</organism>
<feature type="coiled-coil region" evidence="1">
    <location>
        <begin position="14"/>
        <end position="63"/>
    </location>
</feature>
<dbReference type="EMBL" id="UHIV01000006">
    <property type="protein sequence ID" value="SUP61152.1"/>
    <property type="molecule type" value="Genomic_DNA"/>
</dbReference>
<evidence type="ECO:0000313" key="2">
    <source>
        <dbReference type="EMBL" id="SUP61152.1"/>
    </source>
</evidence>